<feature type="region of interest" description="Disordered" evidence="1">
    <location>
        <begin position="1"/>
        <end position="61"/>
    </location>
</feature>
<comment type="caution">
    <text evidence="3">The sequence shown here is derived from an EMBL/GenBank/DDBJ whole genome shotgun (WGS) entry which is preliminary data.</text>
</comment>
<dbReference type="Gene3D" id="3.60.10.10">
    <property type="entry name" value="Endonuclease/exonuclease/phosphatase"/>
    <property type="match status" value="1"/>
</dbReference>
<dbReference type="InterPro" id="IPR005135">
    <property type="entry name" value="Endo/exonuclease/phosphatase"/>
</dbReference>
<dbReference type="PANTHER" id="PTHR19446">
    <property type="entry name" value="REVERSE TRANSCRIPTASES"/>
    <property type="match status" value="1"/>
</dbReference>
<evidence type="ECO:0000259" key="2">
    <source>
        <dbReference type="Pfam" id="PF14529"/>
    </source>
</evidence>
<sequence>MARLRGSTHHLRATQPHKHKRKKRKQCARLRRGPAALASSILPPIAPPAPTRPQRTSTKNNKTVPVAQINLKFSPKRLAALRSAVELMDHPWEIIAIQDPPVEIAWQAGNIAGYAVWFTTERPLTDADNPYETRRRTSNGEPPTRQLPSTKVQQSCFLCPFFHTGLFMESGAFASLHIERPGRFEDLVIHNVYNLDTQINLDIVEEHCTGRSHLLVGDFNLHARLWGGPGALEDPKGEQLATMTQRKGMRCLNHEGVWTWSRSAADETARSVIDLAFAGIHLDERFLDWSVVDVDGFDSDHRIVVSRFGLGVKRRFLPYSSVCWVGVKAEEYTDTVEKALDPLHKLPVDTEDDIDEFARSFVEMMRPTLPTKRRLNIRKRYLQRVEALVQLTYERHMAALETQKHAEGQDLSDARAAVADKIDIALNGSRAVYQLDKLAARWSAPRGLPIPYFADPHTTPATQTSEHRAEIYMAATFFEFACGSEKPPTLVELPSPPRPPAVATSHVAPRVDATTMSGSEPGPAQPLTAPPDASSDGGVDEGVSTFELLADECPPLAPGELFAVVSNLKKKKSPHPDGVGNEAYRLSKGASVPHMGRLFNACLKLSYFPKPFRAAETVLLKKPGKSNYGRAQSWRPIALLSCLGKILERVVADRLSTLASYLNLVDKRQFAATGRSTTQALEYFLSVVYRGWCPGLHACC</sequence>
<accession>A0AAN7AXR7</accession>
<feature type="compositionally biased region" description="Basic residues" evidence="1">
    <location>
        <begin position="1"/>
        <end position="32"/>
    </location>
</feature>
<gene>
    <name evidence="3" type="ORF">QBC40DRAFT_264395</name>
</gene>
<proteinExistence type="predicted"/>
<protein>
    <recommendedName>
        <fullName evidence="2">Endonuclease/exonuclease/phosphatase domain-containing protein</fullName>
    </recommendedName>
</protein>
<feature type="domain" description="Endonuclease/exonuclease/phosphatase" evidence="2">
    <location>
        <begin position="188"/>
        <end position="304"/>
    </location>
</feature>
<name>A0AAN7AXR7_9PEZI</name>
<dbReference type="EMBL" id="MU863910">
    <property type="protein sequence ID" value="KAK4201160.1"/>
    <property type="molecule type" value="Genomic_DNA"/>
</dbReference>
<dbReference type="Proteomes" id="UP001303160">
    <property type="component" value="Unassembled WGS sequence"/>
</dbReference>
<reference evidence="3" key="2">
    <citation type="submission" date="2023-05" db="EMBL/GenBank/DDBJ databases">
        <authorList>
            <consortium name="Lawrence Berkeley National Laboratory"/>
            <person name="Steindorff A."/>
            <person name="Hensen N."/>
            <person name="Bonometti L."/>
            <person name="Westerberg I."/>
            <person name="Brannstrom I.O."/>
            <person name="Guillou S."/>
            <person name="Cros-Aarteil S."/>
            <person name="Calhoun S."/>
            <person name="Haridas S."/>
            <person name="Kuo A."/>
            <person name="Mondo S."/>
            <person name="Pangilinan J."/>
            <person name="Riley R."/>
            <person name="Labutti K."/>
            <person name="Andreopoulos B."/>
            <person name="Lipzen A."/>
            <person name="Chen C."/>
            <person name="Yanf M."/>
            <person name="Daum C."/>
            <person name="Ng V."/>
            <person name="Clum A."/>
            <person name="Ohm R."/>
            <person name="Martin F."/>
            <person name="Silar P."/>
            <person name="Natvig D."/>
            <person name="Lalanne C."/>
            <person name="Gautier V."/>
            <person name="Ament-Velasquez S.L."/>
            <person name="Kruys A."/>
            <person name="Hutchinson M.I."/>
            <person name="Powell A.J."/>
            <person name="Barry K."/>
            <person name="Miller A.N."/>
            <person name="Grigoriev I.V."/>
            <person name="Debuchy R."/>
            <person name="Gladieux P."/>
            <person name="Thoren M.H."/>
            <person name="Johannesson H."/>
        </authorList>
    </citation>
    <scope>NUCLEOTIDE SEQUENCE</scope>
    <source>
        <strain evidence="3">CBS 315.58</strain>
    </source>
</reference>
<feature type="region of interest" description="Disordered" evidence="1">
    <location>
        <begin position="127"/>
        <end position="149"/>
    </location>
</feature>
<feature type="compositionally biased region" description="Low complexity" evidence="1">
    <location>
        <begin position="34"/>
        <end position="43"/>
    </location>
</feature>
<feature type="region of interest" description="Disordered" evidence="1">
    <location>
        <begin position="513"/>
        <end position="541"/>
    </location>
</feature>
<dbReference type="Pfam" id="PF14529">
    <property type="entry name" value="Exo_endo_phos_2"/>
    <property type="match status" value="1"/>
</dbReference>
<dbReference type="SUPFAM" id="SSF56219">
    <property type="entry name" value="DNase I-like"/>
    <property type="match status" value="1"/>
</dbReference>
<dbReference type="GO" id="GO:0003824">
    <property type="term" value="F:catalytic activity"/>
    <property type="evidence" value="ECO:0007669"/>
    <property type="project" value="InterPro"/>
</dbReference>
<evidence type="ECO:0000256" key="1">
    <source>
        <dbReference type="SAM" id="MobiDB-lite"/>
    </source>
</evidence>
<organism evidence="3 4">
    <name type="scientific">Triangularia verruculosa</name>
    <dbReference type="NCBI Taxonomy" id="2587418"/>
    <lineage>
        <taxon>Eukaryota</taxon>
        <taxon>Fungi</taxon>
        <taxon>Dikarya</taxon>
        <taxon>Ascomycota</taxon>
        <taxon>Pezizomycotina</taxon>
        <taxon>Sordariomycetes</taxon>
        <taxon>Sordariomycetidae</taxon>
        <taxon>Sordariales</taxon>
        <taxon>Podosporaceae</taxon>
        <taxon>Triangularia</taxon>
    </lineage>
</organism>
<keyword evidence="4" id="KW-1185">Reference proteome</keyword>
<dbReference type="InterPro" id="IPR036691">
    <property type="entry name" value="Endo/exonu/phosph_ase_sf"/>
</dbReference>
<evidence type="ECO:0000313" key="4">
    <source>
        <dbReference type="Proteomes" id="UP001303160"/>
    </source>
</evidence>
<evidence type="ECO:0000313" key="3">
    <source>
        <dbReference type="EMBL" id="KAK4201160.1"/>
    </source>
</evidence>
<reference evidence="3" key="1">
    <citation type="journal article" date="2023" name="Mol. Phylogenet. Evol.">
        <title>Genome-scale phylogeny and comparative genomics of the fungal order Sordariales.</title>
        <authorList>
            <person name="Hensen N."/>
            <person name="Bonometti L."/>
            <person name="Westerberg I."/>
            <person name="Brannstrom I.O."/>
            <person name="Guillou S."/>
            <person name="Cros-Aarteil S."/>
            <person name="Calhoun S."/>
            <person name="Haridas S."/>
            <person name="Kuo A."/>
            <person name="Mondo S."/>
            <person name="Pangilinan J."/>
            <person name="Riley R."/>
            <person name="LaButti K."/>
            <person name="Andreopoulos B."/>
            <person name="Lipzen A."/>
            <person name="Chen C."/>
            <person name="Yan M."/>
            <person name="Daum C."/>
            <person name="Ng V."/>
            <person name="Clum A."/>
            <person name="Steindorff A."/>
            <person name="Ohm R.A."/>
            <person name="Martin F."/>
            <person name="Silar P."/>
            <person name="Natvig D.O."/>
            <person name="Lalanne C."/>
            <person name="Gautier V."/>
            <person name="Ament-Velasquez S.L."/>
            <person name="Kruys A."/>
            <person name="Hutchinson M.I."/>
            <person name="Powell A.J."/>
            <person name="Barry K."/>
            <person name="Miller A.N."/>
            <person name="Grigoriev I.V."/>
            <person name="Debuchy R."/>
            <person name="Gladieux P."/>
            <person name="Hiltunen Thoren M."/>
            <person name="Johannesson H."/>
        </authorList>
    </citation>
    <scope>NUCLEOTIDE SEQUENCE</scope>
    <source>
        <strain evidence="3">CBS 315.58</strain>
    </source>
</reference>
<dbReference type="AlphaFoldDB" id="A0AAN7AXR7"/>